<evidence type="ECO:0000313" key="3">
    <source>
        <dbReference type="Proteomes" id="UP000092024"/>
    </source>
</evidence>
<dbReference type="GO" id="GO:0008803">
    <property type="term" value="F:bis(5'-nucleosyl)-tetraphosphatase (symmetrical) activity"/>
    <property type="evidence" value="ECO:0007669"/>
    <property type="project" value="TreeGrafter"/>
</dbReference>
<dbReference type="PANTHER" id="PTHR42850">
    <property type="entry name" value="METALLOPHOSPHOESTERASE"/>
    <property type="match status" value="1"/>
</dbReference>
<dbReference type="InterPro" id="IPR029052">
    <property type="entry name" value="Metallo-depent_PP-like"/>
</dbReference>
<dbReference type="InterPro" id="IPR004843">
    <property type="entry name" value="Calcineurin-like_PHP"/>
</dbReference>
<dbReference type="InterPro" id="IPR050126">
    <property type="entry name" value="Ap4A_hydrolase"/>
</dbReference>
<accession>A0A1A5YFR3</accession>
<dbReference type="STRING" id="1844972.A7K91_13050"/>
<name>A0A1A5YFR3_9BACL</name>
<dbReference type="RefSeq" id="WP_068685062.1">
    <property type="nucleotide sequence ID" value="NZ_LYPA01000065.1"/>
</dbReference>
<dbReference type="PANTHER" id="PTHR42850:SF4">
    <property type="entry name" value="ZINC-DEPENDENT ENDOPOLYPHOSPHATASE"/>
    <property type="match status" value="1"/>
</dbReference>
<feature type="domain" description="Calcineurin-like phosphoesterase" evidence="1">
    <location>
        <begin position="12"/>
        <end position="134"/>
    </location>
</feature>
<protein>
    <recommendedName>
        <fullName evidence="1">Calcineurin-like phosphoesterase domain-containing protein</fullName>
    </recommendedName>
</protein>
<dbReference type="GO" id="GO:0110154">
    <property type="term" value="P:RNA decapping"/>
    <property type="evidence" value="ECO:0007669"/>
    <property type="project" value="TreeGrafter"/>
</dbReference>
<comment type="caution">
    <text evidence="2">The sequence shown here is derived from an EMBL/GenBank/DDBJ whole genome shotgun (WGS) entry which is preliminary data.</text>
</comment>
<dbReference type="GO" id="GO:0005737">
    <property type="term" value="C:cytoplasm"/>
    <property type="evidence" value="ECO:0007669"/>
    <property type="project" value="TreeGrafter"/>
</dbReference>
<dbReference type="SUPFAM" id="SSF56300">
    <property type="entry name" value="Metallo-dependent phosphatases"/>
    <property type="match status" value="1"/>
</dbReference>
<evidence type="ECO:0000313" key="2">
    <source>
        <dbReference type="EMBL" id="OBR64419.1"/>
    </source>
</evidence>
<dbReference type="Gene3D" id="3.60.21.10">
    <property type="match status" value="1"/>
</dbReference>
<keyword evidence="3" id="KW-1185">Reference proteome</keyword>
<dbReference type="Proteomes" id="UP000092024">
    <property type="component" value="Unassembled WGS sequence"/>
</dbReference>
<dbReference type="OrthoDB" id="384253at2"/>
<organism evidence="2 3">
    <name type="scientific">Paenibacillus oryzae</name>
    <dbReference type="NCBI Taxonomy" id="1844972"/>
    <lineage>
        <taxon>Bacteria</taxon>
        <taxon>Bacillati</taxon>
        <taxon>Bacillota</taxon>
        <taxon>Bacilli</taxon>
        <taxon>Bacillales</taxon>
        <taxon>Paenibacillaceae</taxon>
        <taxon>Paenibacillus</taxon>
    </lineage>
</organism>
<evidence type="ECO:0000259" key="1">
    <source>
        <dbReference type="Pfam" id="PF00149"/>
    </source>
</evidence>
<dbReference type="Pfam" id="PF00149">
    <property type="entry name" value="Metallophos"/>
    <property type="match status" value="1"/>
</dbReference>
<sequence>MDYAATGMPDGRLLAISDIHGRQEGLLRLLQMAKYTPGKDCLILLGDYIEADKPSTWEILQTIRLLAKGGAIVIAGNHELKLAAMTRKGASRYRPYVKWIAGLPLYKIITPYLFVHAGIRPGVQLAAQSVRDMTEIRERFYACPPDSFPFAPEDDGSEWSRIVFGHTATHKLGADAGFLWRDSLRIGIDTGAKQGMRLTLVDFTNDLAYSCAANPQYRCSDYQLETAGIRFNGH</sequence>
<dbReference type="GO" id="GO:0016791">
    <property type="term" value="F:phosphatase activity"/>
    <property type="evidence" value="ECO:0007669"/>
    <property type="project" value="TreeGrafter"/>
</dbReference>
<dbReference type="EMBL" id="LYPA01000065">
    <property type="protein sequence ID" value="OBR64419.1"/>
    <property type="molecule type" value="Genomic_DNA"/>
</dbReference>
<proteinExistence type="predicted"/>
<reference evidence="2 3" key="1">
    <citation type="submission" date="2016-05" db="EMBL/GenBank/DDBJ databases">
        <title>Paenibacillus oryzae. sp. nov., isolated from the rice root.</title>
        <authorList>
            <person name="Zhang J."/>
            <person name="Zhang X."/>
        </authorList>
    </citation>
    <scope>NUCLEOTIDE SEQUENCE [LARGE SCALE GENOMIC DNA]</scope>
    <source>
        <strain evidence="2 3">1DrF-4</strain>
    </source>
</reference>
<gene>
    <name evidence="2" type="ORF">A7K91_13050</name>
</gene>
<dbReference type="AlphaFoldDB" id="A0A1A5YFR3"/>